<gene>
    <name evidence="2" type="ORF">AB1Y20_001947</name>
</gene>
<sequence length="773" mass="84957">MAASSPSLSTAPPSSLSASRAQLLHAASPYNLLFACFTNAGGLRTTLNWVLHARLAGVRPVVGLDGPPPPREEQEHWARSPTLLFLLPTFDEAAHATRAAPRPAARRGLASRRSAQKGFQFWLVRWYGVAQLLELGVDVMLSDSDVTWHRDPRPYLRALDSAHPLLDVLIHSDHSLYAEDLREDVSYLSVASPDRRHAPHAWLIAQYQTIRPLGNRTDAPPDFDIDPRPARGYAIGTWNPGLLYARATSGGRAMIAAWMDDFAAKGRRRARPHSALSSQSEMNAFLRAAIDARHPRDAALFSVRLPAASLAHTATLGLLPAHQFGSFAATHLVREAQLFGARPYCTHATQIVGEGIVFRKNNVGHMGECTHAHWCLGKARVTAAAVKAFTQRHFGLWRVPDGDEYFSGGFLSYSSRDMRALRSFAVTSRGTAQWRRHLELLHEQLQDLQAALALALALNRTLVLPRVLCGCVYAQWPFVNEGNANCQPMHMQGLHPRLYECLPSYWLNVPELLRSGLPVREAFFLRYPRARALTRASRLSLYPCEEDEGKAFCTSRGQPLLRALPSESEARAALLPLHRVRLLHFASVRDAFGGFDAAAAAAAFASRVGRVLGAWCCKEGGKSLEGDKFPLGFSPPLGVVVRPADRTAPREAFRRVAGVNNVFGRAELKSDTACCKYLGARRSLEDCIAAAESYRLTVTSVTFHLRPKGAASANPWAGTCYGIVDGTWLPVQVRAGQAEADSARRSSIVSPTRRELVPDGQISEDLWMLPAEQ</sequence>
<dbReference type="InterPro" id="IPR005069">
    <property type="entry name" value="Nucl-diP-sugar_transferase"/>
</dbReference>
<accession>A0AB34J9K9</accession>
<dbReference type="Pfam" id="PF03407">
    <property type="entry name" value="Nucleotid_trans"/>
    <property type="match status" value="1"/>
</dbReference>
<dbReference type="AlphaFoldDB" id="A0AB34J9K9"/>
<dbReference type="PANTHER" id="PTHR46936">
    <property type="entry name" value="ARABINOSYLTRANSFERASE XEG113"/>
    <property type="match status" value="1"/>
</dbReference>
<keyword evidence="3" id="KW-1185">Reference proteome</keyword>
<organism evidence="2 3">
    <name type="scientific">Prymnesium parvum</name>
    <name type="common">Toxic golden alga</name>
    <dbReference type="NCBI Taxonomy" id="97485"/>
    <lineage>
        <taxon>Eukaryota</taxon>
        <taxon>Haptista</taxon>
        <taxon>Haptophyta</taxon>
        <taxon>Prymnesiophyceae</taxon>
        <taxon>Prymnesiales</taxon>
        <taxon>Prymnesiaceae</taxon>
        <taxon>Prymnesium</taxon>
    </lineage>
</organism>
<proteinExistence type="predicted"/>
<reference evidence="2 3" key="1">
    <citation type="journal article" date="2024" name="Science">
        <title>Giant polyketide synthase enzymes in the biosynthesis of giant marine polyether toxins.</title>
        <authorList>
            <person name="Fallon T.R."/>
            <person name="Shende V.V."/>
            <person name="Wierzbicki I.H."/>
            <person name="Pendleton A.L."/>
            <person name="Watervoot N.F."/>
            <person name="Auber R.P."/>
            <person name="Gonzalez D.J."/>
            <person name="Wisecaver J.H."/>
            <person name="Moore B.S."/>
        </authorList>
    </citation>
    <scope>NUCLEOTIDE SEQUENCE [LARGE SCALE GENOMIC DNA]</scope>
    <source>
        <strain evidence="2 3">12B1</strain>
    </source>
</reference>
<protein>
    <recommendedName>
        <fullName evidence="1">Nucleotide-diphospho-sugar transferase domain-containing protein</fullName>
    </recommendedName>
</protein>
<dbReference type="GO" id="GO:0005794">
    <property type="term" value="C:Golgi apparatus"/>
    <property type="evidence" value="ECO:0007669"/>
    <property type="project" value="TreeGrafter"/>
</dbReference>
<evidence type="ECO:0000313" key="3">
    <source>
        <dbReference type="Proteomes" id="UP001515480"/>
    </source>
</evidence>
<evidence type="ECO:0000259" key="1">
    <source>
        <dbReference type="Pfam" id="PF03407"/>
    </source>
</evidence>
<name>A0AB34J9K9_PRYPA</name>
<dbReference type="Proteomes" id="UP001515480">
    <property type="component" value="Unassembled WGS sequence"/>
</dbReference>
<dbReference type="EMBL" id="JBGBPQ010000011">
    <property type="protein sequence ID" value="KAL1515316.1"/>
    <property type="molecule type" value="Genomic_DNA"/>
</dbReference>
<dbReference type="PANTHER" id="PTHR46936:SF1">
    <property type="entry name" value="ARABINOSYLTRANSFERASE XEG113"/>
    <property type="match status" value="1"/>
</dbReference>
<comment type="caution">
    <text evidence="2">The sequence shown here is derived from an EMBL/GenBank/DDBJ whole genome shotgun (WGS) entry which is preliminary data.</text>
</comment>
<dbReference type="InterPro" id="IPR053250">
    <property type="entry name" value="Glycosyltransferase_77"/>
</dbReference>
<feature type="domain" description="Nucleotide-diphospho-sugar transferase" evidence="1">
    <location>
        <begin position="117"/>
        <end position="353"/>
    </location>
</feature>
<dbReference type="GO" id="GO:0052636">
    <property type="term" value="F:arabinosyltransferase activity"/>
    <property type="evidence" value="ECO:0007669"/>
    <property type="project" value="TreeGrafter"/>
</dbReference>
<evidence type="ECO:0000313" key="2">
    <source>
        <dbReference type="EMBL" id="KAL1515316.1"/>
    </source>
</evidence>